<dbReference type="OrthoDB" id="2326106at2759"/>
<evidence type="ECO:0000313" key="2">
    <source>
        <dbReference type="EMBL" id="EXX68661.1"/>
    </source>
</evidence>
<organism evidence="2 3">
    <name type="scientific">Rhizophagus irregularis (strain DAOM 197198w)</name>
    <name type="common">Glomus intraradices</name>
    <dbReference type="NCBI Taxonomy" id="1432141"/>
    <lineage>
        <taxon>Eukaryota</taxon>
        <taxon>Fungi</taxon>
        <taxon>Fungi incertae sedis</taxon>
        <taxon>Mucoromycota</taxon>
        <taxon>Glomeromycotina</taxon>
        <taxon>Glomeromycetes</taxon>
        <taxon>Glomerales</taxon>
        <taxon>Glomeraceae</taxon>
        <taxon>Rhizophagus</taxon>
    </lineage>
</organism>
<dbReference type="AlphaFoldDB" id="A0A015L817"/>
<dbReference type="SMR" id="A0A015L817"/>
<keyword evidence="3" id="KW-1185">Reference proteome</keyword>
<feature type="region of interest" description="Disordered" evidence="1">
    <location>
        <begin position="55"/>
        <end position="78"/>
    </location>
</feature>
<evidence type="ECO:0000313" key="3">
    <source>
        <dbReference type="Proteomes" id="UP000022910"/>
    </source>
</evidence>
<dbReference type="Proteomes" id="UP000022910">
    <property type="component" value="Unassembled WGS sequence"/>
</dbReference>
<accession>A0A015L817</accession>
<proteinExistence type="predicted"/>
<gene>
    <name evidence="2" type="ORF">RirG_103150</name>
</gene>
<sequence>MNDKYKYSKFLESLFRIQDFIPSRARRKYFDRVRTLLIQQDKAVFARNKKHVSASWRKEKNKKTKPSVASVMDIEDST</sequence>
<reference evidence="2 3" key="1">
    <citation type="submission" date="2014-02" db="EMBL/GenBank/DDBJ databases">
        <title>Single nucleus genome sequencing reveals high similarity among nuclei of an endomycorrhizal fungus.</title>
        <authorList>
            <person name="Lin K."/>
            <person name="Geurts R."/>
            <person name="Zhang Z."/>
            <person name="Limpens E."/>
            <person name="Saunders D.G."/>
            <person name="Mu D."/>
            <person name="Pang E."/>
            <person name="Cao H."/>
            <person name="Cha H."/>
            <person name="Lin T."/>
            <person name="Zhou Q."/>
            <person name="Shang Y."/>
            <person name="Li Y."/>
            <person name="Ivanov S."/>
            <person name="Sharma T."/>
            <person name="Velzen R.V."/>
            <person name="Ruijter N.D."/>
            <person name="Aanen D.K."/>
            <person name="Win J."/>
            <person name="Kamoun S."/>
            <person name="Bisseling T."/>
            <person name="Huang S."/>
        </authorList>
    </citation>
    <scope>NUCLEOTIDE SEQUENCE [LARGE SCALE GENOMIC DNA]</scope>
    <source>
        <strain evidence="3">DAOM197198w</strain>
    </source>
</reference>
<dbReference type="HOGENOM" id="CLU_2623287_0_0_1"/>
<evidence type="ECO:0000256" key="1">
    <source>
        <dbReference type="SAM" id="MobiDB-lite"/>
    </source>
</evidence>
<dbReference type="EMBL" id="JEMT01017216">
    <property type="protein sequence ID" value="EXX68661.1"/>
    <property type="molecule type" value="Genomic_DNA"/>
</dbReference>
<protein>
    <submittedName>
        <fullName evidence="2">Uncharacterized protein</fullName>
    </submittedName>
</protein>
<comment type="caution">
    <text evidence="2">The sequence shown here is derived from an EMBL/GenBank/DDBJ whole genome shotgun (WGS) entry which is preliminary data.</text>
</comment>
<name>A0A015L817_RHIIW</name>